<keyword evidence="3" id="KW-1185">Reference proteome</keyword>
<dbReference type="InterPro" id="IPR024311">
    <property type="entry name" value="Lipocalin-like"/>
</dbReference>
<feature type="domain" description="Lipocalin-like" evidence="1">
    <location>
        <begin position="56"/>
        <end position="133"/>
    </location>
</feature>
<gene>
    <name evidence="2" type="ORF">E0486_11145</name>
</gene>
<dbReference type="AlphaFoldDB" id="A0A4V2WML3"/>
<dbReference type="Proteomes" id="UP000295164">
    <property type="component" value="Unassembled WGS sequence"/>
</dbReference>
<dbReference type="Pfam" id="PF13648">
    <property type="entry name" value="Lipocalin_4"/>
    <property type="match status" value="1"/>
</dbReference>
<dbReference type="EMBL" id="SKFH01000016">
    <property type="protein sequence ID" value="TCZ70504.1"/>
    <property type="molecule type" value="Genomic_DNA"/>
</dbReference>
<comment type="caution">
    <text evidence="2">The sequence shown here is derived from an EMBL/GenBank/DDBJ whole genome shotgun (WGS) entry which is preliminary data.</text>
</comment>
<reference evidence="2 3" key="1">
    <citation type="submission" date="2019-03" db="EMBL/GenBank/DDBJ databases">
        <authorList>
            <person name="Kim M.K.M."/>
        </authorList>
    </citation>
    <scope>NUCLEOTIDE SEQUENCE [LARGE SCALE GENOMIC DNA]</scope>
    <source>
        <strain evidence="2 3">17J68-15</strain>
    </source>
</reference>
<name>A0A4V2WML3_9BACT</name>
<dbReference type="OrthoDB" id="1139191at2"/>
<evidence type="ECO:0000313" key="2">
    <source>
        <dbReference type="EMBL" id="TCZ70504.1"/>
    </source>
</evidence>
<protein>
    <recommendedName>
        <fullName evidence="1">Lipocalin-like domain-containing protein</fullName>
    </recommendedName>
</protein>
<organism evidence="2 3">
    <name type="scientific">Flaviaesturariibacter aridisoli</name>
    <dbReference type="NCBI Taxonomy" id="2545761"/>
    <lineage>
        <taxon>Bacteria</taxon>
        <taxon>Pseudomonadati</taxon>
        <taxon>Bacteroidota</taxon>
        <taxon>Chitinophagia</taxon>
        <taxon>Chitinophagales</taxon>
        <taxon>Chitinophagaceae</taxon>
        <taxon>Flaviaestuariibacter</taxon>
    </lineage>
</organism>
<sequence length="149" mass="16626">MRRWCAGSWPRCANNKKRPLPLTIKRKTGCMKIFFTTILATLLLGSCTTTDNAKKIEGNWRGASWLRDGQPFGQDASAITFTFDANGNYTYTNSGQQEKGLYKLDDNNLYTTPAGGQDIMVKIVKLTADSLVFDMNRAGVSETMTLLRK</sequence>
<accession>A0A4V2WML3</accession>
<evidence type="ECO:0000313" key="3">
    <source>
        <dbReference type="Proteomes" id="UP000295164"/>
    </source>
</evidence>
<proteinExistence type="predicted"/>
<evidence type="ECO:0000259" key="1">
    <source>
        <dbReference type="Pfam" id="PF13648"/>
    </source>
</evidence>